<dbReference type="InterPro" id="IPR047440">
    <property type="entry name" value="KH_I_FMR1_rpt2"/>
</dbReference>
<evidence type="ECO:0000256" key="7">
    <source>
        <dbReference type="ARBA" id="ARBA00004584"/>
    </source>
</evidence>
<dbReference type="InterPro" id="IPR041560">
    <property type="entry name" value="Tudor_FRM1"/>
</dbReference>
<comment type="caution">
    <text evidence="44">The sequence shown here is derived from an EMBL/GenBank/DDBJ whole genome shotgun (WGS) entry which is preliminary data.</text>
</comment>
<dbReference type="Pfam" id="PF12235">
    <property type="entry name" value="FXMRP1_C_core"/>
    <property type="match status" value="1"/>
</dbReference>
<keyword evidence="32" id="KW-0508">mRNA splicing</keyword>
<evidence type="ECO:0000256" key="15">
    <source>
        <dbReference type="ARBA" id="ARBA00022490"/>
    </source>
</evidence>
<evidence type="ECO:0000256" key="23">
    <source>
        <dbReference type="ARBA" id="ARBA00022843"/>
    </source>
</evidence>
<proteinExistence type="inferred from homology"/>
<keyword evidence="17" id="KW-0597">Phosphoprotein</keyword>
<evidence type="ECO:0000256" key="31">
    <source>
        <dbReference type="ARBA" id="ARBA00023159"/>
    </source>
</evidence>
<dbReference type="InterPro" id="IPR008395">
    <property type="entry name" value="Agenet-like_dom"/>
</dbReference>
<keyword evidence="29" id="KW-0472">Membrane</keyword>
<evidence type="ECO:0000256" key="14">
    <source>
        <dbReference type="ARBA" id="ARBA00022481"/>
    </source>
</evidence>
<evidence type="ECO:0000256" key="25">
    <source>
        <dbReference type="ARBA" id="ARBA00022884"/>
    </source>
</evidence>
<dbReference type="GO" id="GO:0006397">
    <property type="term" value="P:mRNA processing"/>
    <property type="evidence" value="ECO:0007669"/>
    <property type="project" value="UniProtKB-KW"/>
</dbReference>
<keyword evidence="15" id="KW-0963">Cytoplasm</keyword>
<keyword evidence="23" id="KW-0832">Ubl conjugation</keyword>
<accession>A0A6D2WY47</accession>
<keyword evidence="31" id="KW-0010">Activator</keyword>
<dbReference type="GO" id="GO:0005730">
    <property type="term" value="C:nucleolus"/>
    <property type="evidence" value="ECO:0007669"/>
    <property type="project" value="UniProtKB-SubCell"/>
</dbReference>
<evidence type="ECO:0000256" key="41">
    <source>
        <dbReference type="PROSITE-ProRule" id="PRU00117"/>
    </source>
</evidence>
<evidence type="ECO:0000256" key="4">
    <source>
        <dbReference type="ARBA" id="ARBA00004495"/>
    </source>
</evidence>
<keyword evidence="24" id="KW-0810">Translation regulation</keyword>
<dbReference type="VGNC" id="VGNC:1386">
    <property type="gene designation" value="FMR1"/>
</dbReference>
<dbReference type="GO" id="GO:0005829">
    <property type="term" value="C:cytosol"/>
    <property type="evidence" value="ECO:0007669"/>
    <property type="project" value="UniProtKB-ARBA"/>
</dbReference>
<dbReference type="GO" id="GO:0032433">
    <property type="term" value="C:filopodium tip"/>
    <property type="evidence" value="ECO:0007669"/>
    <property type="project" value="UniProtKB-SubCell"/>
</dbReference>
<dbReference type="CDD" id="cd20474">
    <property type="entry name" value="Tudor_Agenet_FMR1_rpt2"/>
    <property type="match status" value="1"/>
</dbReference>
<feature type="compositionally biased region" description="Gly residues" evidence="42">
    <location>
        <begin position="491"/>
        <end position="505"/>
    </location>
</feature>
<evidence type="ECO:0000256" key="32">
    <source>
        <dbReference type="ARBA" id="ARBA00023187"/>
    </source>
</evidence>
<evidence type="ECO:0000256" key="2">
    <source>
        <dbReference type="ARBA" id="ARBA00004279"/>
    </source>
</evidence>
<dbReference type="CDD" id="cd20471">
    <property type="entry name" value="Tudor_Agenet_FMR1_rpt1"/>
    <property type="match status" value="1"/>
</dbReference>
<dbReference type="GO" id="GO:0006417">
    <property type="term" value="P:regulation of translation"/>
    <property type="evidence" value="ECO:0007669"/>
    <property type="project" value="UniProtKB-KW"/>
</dbReference>
<evidence type="ECO:0000256" key="39">
    <source>
        <dbReference type="ARBA" id="ARBA00067715"/>
    </source>
</evidence>
<dbReference type="Proteomes" id="UP000236370">
    <property type="component" value="Unassembled WGS sequence"/>
</dbReference>
<keyword evidence="14" id="KW-0488">Methylation</keyword>
<dbReference type="PROSITE" id="PS51641">
    <property type="entry name" value="AGENET_LIKE"/>
    <property type="match status" value="2"/>
</dbReference>
<feature type="compositionally biased region" description="Basic and acidic residues" evidence="42">
    <location>
        <begin position="477"/>
        <end position="487"/>
    </location>
</feature>
<keyword evidence="12" id="KW-0158">Chromosome</keyword>
<dbReference type="GO" id="GO:0010494">
    <property type="term" value="C:cytoplasmic stress granule"/>
    <property type="evidence" value="ECO:0007669"/>
    <property type="project" value="UniProtKB-SubCell"/>
</dbReference>
<dbReference type="CDD" id="cd22509">
    <property type="entry name" value="KH_I_FMR1_rpt2"/>
    <property type="match status" value="1"/>
</dbReference>
<dbReference type="InterPro" id="IPR047438">
    <property type="entry name" value="KH_I_FMR1_rpt1"/>
</dbReference>
<dbReference type="Pfam" id="PF00013">
    <property type="entry name" value="KH_1"/>
    <property type="match status" value="2"/>
</dbReference>
<evidence type="ECO:0000256" key="40">
    <source>
        <dbReference type="ARBA" id="ARBA00081016"/>
    </source>
</evidence>
<dbReference type="InterPro" id="IPR036612">
    <property type="entry name" value="KH_dom_type_1_sf"/>
</dbReference>
<evidence type="ECO:0000256" key="36">
    <source>
        <dbReference type="ARBA" id="ARBA00023328"/>
    </source>
</evidence>
<keyword evidence="18" id="KW-0771">Synaptosome</keyword>
<evidence type="ECO:0000256" key="34">
    <source>
        <dbReference type="ARBA" id="ARBA00023273"/>
    </source>
</evidence>
<keyword evidence="11" id="KW-0813">Transport</keyword>
<dbReference type="GO" id="GO:0048471">
    <property type="term" value="C:perinuclear region of cytoplasm"/>
    <property type="evidence" value="ECO:0007669"/>
    <property type="project" value="UniProtKB-SubCell"/>
</dbReference>
<dbReference type="InterPro" id="IPR040472">
    <property type="entry name" value="FMRP_KH0"/>
</dbReference>
<evidence type="ECO:0000256" key="38">
    <source>
        <dbReference type="ARBA" id="ARBA00034111"/>
    </source>
</evidence>
<evidence type="ECO:0000313" key="44">
    <source>
        <dbReference type="EMBL" id="PNI13929.1"/>
    </source>
</evidence>
<evidence type="ECO:0000256" key="27">
    <source>
        <dbReference type="ARBA" id="ARBA00022990"/>
    </source>
</evidence>
<evidence type="ECO:0000256" key="37">
    <source>
        <dbReference type="ARBA" id="ARBA00034102"/>
    </source>
</evidence>
<dbReference type="CDD" id="cd22512">
    <property type="entry name" value="KH_I_FMR1_rpt3"/>
    <property type="match status" value="1"/>
</dbReference>
<evidence type="ECO:0000256" key="18">
    <source>
        <dbReference type="ARBA" id="ARBA00022599"/>
    </source>
</evidence>
<name>A0A6D2WY47_PANTR</name>
<dbReference type="GO" id="GO:0042734">
    <property type="term" value="C:presynaptic membrane"/>
    <property type="evidence" value="ECO:0007669"/>
    <property type="project" value="UniProtKB-SubCell"/>
</dbReference>
<dbReference type="GO" id="GO:0071598">
    <property type="term" value="C:neuronal ribonucleoprotein granule"/>
    <property type="evidence" value="ECO:0007669"/>
    <property type="project" value="UniProtKB-ARBA"/>
</dbReference>
<keyword evidence="22" id="KW-0509">mRNA transport</keyword>
<evidence type="ECO:0000256" key="10">
    <source>
        <dbReference type="ARBA" id="ARBA00006633"/>
    </source>
</evidence>
<dbReference type="GO" id="GO:0046982">
    <property type="term" value="F:protein heterodimerization activity"/>
    <property type="evidence" value="ECO:0007669"/>
    <property type="project" value="UniProtKB-ARBA"/>
</dbReference>
<dbReference type="GO" id="GO:0042803">
    <property type="term" value="F:protein homodimerization activity"/>
    <property type="evidence" value="ECO:0007669"/>
    <property type="project" value="UniProtKB-ARBA"/>
</dbReference>
<dbReference type="SUPFAM" id="SSF54791">
    <property type="entry name" value="Eukaryotic type KH-domain (KH-domain type I)"/>
    <property type="match status" value="2"/>
</dbReference>
<dbReference type="FunFam" id="2.30.30.140:FF:000002">
    <property type="entry name" value="Fragile X mental retardation 1, isoform CRA_e"/>
    <property type="match status" value="1"/>
</dbReference>
<dbReference type="GO" id="GO:0003729">
    <property type="term" value="F:mRNA binding"/>
    <property type="evidence" value="ECO:0007669"/>
    <property type="project" value="InterPro"/>
</dbReference>
<evidence type="ECO:0000313" key="45">
    <source>
        <dbReference type="Proteomes" id="UP000236370"/>
    </source>
</evidence>
<keyword evidence="19" id="KW-0507">mRNA processing</keyword>
<dbReference type="GO" id="GO:0043197">
    <property type="term" value="C:dendritic spine"/>
    <property type="evidence" value="ECO:0007669"/>
    <property type="project" value="UniProtKB-SubCell"/>
</dbReference>
<feature type="compositionally biased region" description="Polar residues" evidence="42">
    <location>
        <begin position="546"/>
        <end position="556"/>
    </location>
</feature>
<evidence type="ECO:0000256" key="1">
    <source>
        <dbReference type="ARBA" id="ARBA00004210"/>
    </source>
</evidence>
<dbReference type="GO" id="GO:0008380">
    <property type="term" value="P:RNA splicing"/>
    <property type="evidence" value="ECO:0007669"/>
    <property type="project" value="UniProtKB-KW"/>
</dbReference>
<evidence type="ECO:0000313" key="46">
    <source>
        <dbReference type="VGNC" id="VGNC:1386"/>
    </source>
</evidence>
<evidence type="ECO:0000256" key="6">
    <source>
        <dbReference type="ARBA" id="ARBA00004556"/>
    </source>
</evidence>
<dbReference type="Gene3D" id="2.30.30.140">
    <property type="match status" value="2"/>
</dbReference>
<keyword evidence="28" id="KW-0770">Synapse</keyword>
<evidence type="ECO:0000256" key="8">
    <source>
        <dbReference type="ARBA" id="ARBA00004604"/>
    </source>
</evidence>
<dbReference type="GO" id="GO:0010646">
    <property type="term" value="P:regulation of cell communication"/>
    <property type="evidence" value="ECO:0007669"/>
    <property type="project" value="UniProtKB-ARBA"/>
</dbReference>
<dbReference type="GO" id="GO:0051248">
    <property type="term" value="P:negative regulation of protein metabolic process"/>
    <property type="evidence" value="ECO:0007669"/>
    <property type="project" value="UniProtKB-ARBA"/>
</dbReference>
<dbReference type="PANTHER" id="PTHR10603:SF4">
    <property type="entry name" value="FRAGILE X MESSENGER RIBONUCLEOPROTEIN 1"/>
    <property type="match status" value="1"/>
</dbReference>
<evidence type="ECO:0000256" key="33">
    <source>
        <dbReference type="ARBA" id="ARBA00023242"/>
    </source>
</evidence>
<keyword evidence="16" id="KW-0678">Repressor</keyword>
<keyword evidence="27" id="KW-0007">Acetylation</keyword>
<dbReference type="FunFam" id="3.30.1370.10:FF:000004">
    <property type="entry name" value="Fragile X mental retardation 1, isoform CRA_e"/>
    <property type="match status" value="1"/>
</dbReference>
<dbReference type="RefSeq" id="XP_009438014.1">
    <property type="nucleotide sequence ID" value="XM_009439739.4"/>
</dbReference>
<dbReference type="GeneID" id="465894"/>
<feature type="compositionally biased region" description="Basic and acidic residues" evidence="42">
    <location>
        <begin position="506"/>
        <end position="527"/>
    </location>
</feature>
<dbReference type="InterPro" id="IPR004088">
    <property type="entry name" value="KH_dom_type_1"/>
</dbReference>
<evidence type="ECO:0000256" key="11">
    <source>
        <dbReference type="ARBA" id="ARBA00022448"/>
    </source>
</evidence>
<dbReference type="InterPro" id="IPR047436">
    <property type="entry name" value="Tudor_Agenet_FMR1_rpt2"/>
</dbReference>
<evidence type="ECO:0000256" key="5">
    <source>
        <dbReference type="ARBA" id="ARBA00004552"/>
    </source>
</evidence>
<feature type="region of interest" description="Disordered" evidence="42">
    <location>
        <begin position="325"/>
        <end position="350"/>
    </location>
</feature>
<feature type="compositionally biased region" description="Basic and acidic residues" evidence="42">
    <location>
        <begin position="557"/>
        <end position="574"/>
    </location>
</feature>
<comment type="subcellular location">
    <subcellularLocation>
        <location evidence="2">Cell projection</location>
        <location evidence="2">Dendrite</location>
    </subcellularLocation>
    <subcellularLocation>
        <location evidence="5">Cell projection</location>
        <location evidence="5">Dendritic spine</location>
    </subcellularLocation>
    <subcellularLocation>
        <location evidence="4">Cell projection</location>
        <location evidence="4">Filopodium tip</location>
    </subcellularLocation>
    <subcellularLocation>
        <location evidence="9">Cell projection</location>
        <location evidence="9">Growth cone</location>
    </subcellularLocation>
    <subcellularLocation>
        <location evidence="7">Chromosome</location>
        <location evidence="7">Centromere</location>
    </subcellularLocation>
    <subcellularLocation>
        <location evidence="1">Cytoplasm</location>
        <location evidence="1">Stress granule</location>
    </subcellularLocation>
    <subcellularLocation>
        <location evidence="6">Cytoplasm</location>
        <location evidence="6">Perinuclear region</location>
    </subcellularLocation>
    <subcellularLocation>
        <location evidence="8">Nucleus</location>
        <location evidence="8">Nucleolus</location>
    </subcellularLocation>
    <subcellularLocation>
        <location evidence="3">Perikaryon</location>
    </subcellularLocation>
    <subcellularLocation>
        <location evidence="38">Presynaptic cell membrane</location>
    </subcellularLocation>
    <subcellularLocation>
        <location evidence="37">Synapse</location>
        <location evidence="37">Synaptosome</location>
    </subcellularLocation>
</comment>
<feature type="domain" description="Agenet-like" evidence="43">
    <location>
        <begin position="4"/>
        <end position="50"/>
    </location>
</feature>
<dbReference type="FunFam" id="3.30.1370.10:FF:000032">
    <property type="entry name" value="synaptic functional regulator FMR1 isoform X2"/>
    <property type="match status" value="1"/>
</dbReference>
<feature type="compositionally biased region" description="Polar residues" evidence="42">
    <location>
        <begin position="576"/>
        <end position="586"/>
    </location>
</feature>
<keyword evidence="25 41" id="KW-0694">RNA-binding</keyword>
<sequence>MEELVVEVRGSNGAFYKAFVKDVHEDSITVAFENNWQPDRQIPFHDVRFPPPVGYNKDINESDEVEVYSRANEKEPCCWWLAKVRMIKGEFYVIEYAACDATYNEIVTIERLRSVNPNKPATKDTFHKIKLDVPEDLRQMCAKESAHKDFKKAVGAFSVTYDPENYQLVILSINEVTSKRAHMLIDMHFRSLRTKLSLIMRNEEASKQLESSRQLASRFHEQFIVREDLMGLAIGTHGANIQQARKVPGVTAIDLDEDTCTFHIYGEDQDAVKKARSFLEFAEDVIQVPRNLVGKVIGKNGKLIQEIVDKSGVVRVRIEAENEKNVPQEEEIMPPNSLPSNNSRVGPNAPEEKKHLDIKENSTHFSQPNSTKVQRGMVPFVFVGTKDSIANATVLLDYHLNYLKEVDQLRLERLQIDEQLRQIGASSRPPPNRTDKEKSYVTDDGQGMGRGSRPYRNRGHGRRGPGYTSAPTEEERESFLRRGDGRRRGGGGRGQGGRGRGGGFKGNDDHSRTDNRPRNPREAKGRTTDGSLQIRVDCNNERSVHTKTLQNTSSEGSRLRTGKDRNQKKEKPDSVDGQQPLVNGVP</sequence>
<keyword evidence="36" id="KW-0137">Centromere</keyword>
<dbReference type="InterPro" id="IPR040148">
    <property type="entry name" value="FMR1"/>
</dbReference>
<evidence type="ECO:0000256" key="22">
    <source>
        <dbReference type="ARBA" id="ARBA00022816"/>
    </source>
</evidence>
<evidence type="ECO:0000256" key="12">
    <source>
        <dbReference type="ARBA" id="ARBA00022454"/>
    </source>
</evidence>
<dbReference type="PROSITE" id="PS50084">
    <property type="entry name" value="KH_TYPE_1"/>
    <property type="match status" value="2"/>
</dbReference>
<dbReference type="InterPro" id="IPR047431">
    <property type="entry name" value="Tudor_Agenet_FMR1_rpt1"/>
</dbReference>
<dbReference type="GO" id="GO:0007399">
    <property type="term" value="P:nervous system development"/>
    <property type="evidence" value="ECO:0007669"/>
    <property type="project" value="UniProtKB-KW"/>
</dbReference>
<keyword evidence="26" id="KW-0524">Neurogenesis</keyword>
<keyword evidence="21" id="KW-0227">DNA damage</keyword>
<dbReference type="AlphaFoldDB" id="A0A6D2WY47"/>
<dbReference type="FunFam" id="2.30.30.140:FF:000001">
    <property type="entry name" value="Fragile X mental retardation 1, isoform CRA_e"/>
    <property type="match status" value="1"/>
</dbReference>
<feature type="domain" description="Agenet-like" evidence="43">
    <location>
        <begin position="63"/>
        <end position="115"/>
    </location>
</feature>
<comment type="similarity">
    <text evidence="10">Belongs to the FMR1 family.</text>
</comment>
<dbReference type="GO" id="GO:0006974">
    <property type="term" value="P:DNA damage response"/>
    <property type="evidence" value="ECO:0007669"/>
    <property type="project" value="UniProtKB-KW"/>
</dbReference>
<evidence type="ECO:0000256" key="35">
    <source>
        <dbReference type="ARBA" id="ARBA00023274"/>
    </source>
</evidence>
<evidence type="ECO:0000256" key="19">
    <source>
        <dbReference type="ARBA" id="ARBA00022664"/>
    </source>
</evidence>
<dbReference type="GO" id="GO:0050793">
    <property type="term" value="P:regulation of developmental process"/>
    <property type="evidence" value="ECO:0007669"/>
    <property type="project" value="UniProtKB-ARBA"/>
</dbReference>
<keyword evidence="30" id="KW-0943">RNA-mediated gene silencing</keyword>
<keyword evidence="35" id="KW-0687">Ribonucleoprotein</keyword>
<dbReference type="GO" id="GO:0043204">
    <property type="term" value="C:perikaryon"/>
    <property type="evidence" value="ECO:0007669"/>
    <property type="project" value="UniProtKB-SubCell"/>
</dbReference>
<gene>
    <name evidence="46" type="primary">FMR1</name>
    <name evidence="44" type="ORF">CK820_G0053246</name>
</gene>
<dbReference type="GO" id="GO:1990904">
    <property type="term" value="C:ribonucleoprotein complex"/>
    <property type="evidence" value="ECO:0007669"/>
    <property type="project" value="UniProtKB-KW"/>
</dbReference>
<feature type="compositionally biased region" description="Basic residues" evidence="42">
    <location>
        <begin position="453"/>
        <end position="463"/>
    </location>
</feature>
<evidence type="ECO:0000256" key="20">
    <source>
        <dbReference type="ARBA" id="ARBA00022737"/>
    </source>
</evidence>
<dbReference type="InterPro" id="IPR004087">
    <property type="entry name" value="KH_dom"/>
</dbReference>
<evidence type="ECO:0000256" key="13">
    <source>
        <dbReference type="ARBA" id="ARBA00022475"/>
    </source>
</evidence>
<evidence type="ECO:0000256" key="21">
    <source>
        <dbReference type="ARBA" id="ARBA00022763"/>
    </source>
</evidence>
<feature type="region of interest" description="Disordered" evidence="42">
    <location>
        <begin position="422"/>
        <end position="586"/>
    </location>
</feature>
<dbReference type="PANTHER" id="PTHR10603">
    <property type="entry name" value="FRAGILE X MENTAL RETARDATION SYNDROME-RELATED PROTEIN"/>
    <property type="match status" value="1"/>
</dbReference>
<dbReference type="EMBL" id="NBAG03000592">
    <property type="protein sequence ID" value="PNI13929.1"/>
    <property type="molecule type" value="Genomic_DNA"/>
</dbReference>
<dbReference type="Pfam" id="PF18336">
    <property type="entry name" value="Tudor_FRX1"/>
    <property type="match status" value="1"/>
</dbReference>
<dbReference type="Pfam" id="PF16098">
    <property type="entry name" value="FXMR_C2"/>
    <property type="match status" value="1"/>
</dbReference>
<dbReference type="GO" id="GO:0010628">
    <property type="term" value="P:positive regulation of gene expression"/>
    <property type="evidence" value="ECO:0007669"/>
    <property type="project" value="UniProtKB-ARBA"/>
</dbReference>
<dbReference type="SMART" id="SM00322">
    <property type="entry name" value="KH"/>
    <property type="match status" value="2"/>
</dbReference>
<dbReference type="Gene3D" id="3.30.1370.10">
    <property type="entry name" value="K Homology domain, type 1"/>
    <property type="match status" value="3"/>
</dbReference>
<evidence type="ECO:0000256" key="26">
    <source>
        <dbReference type="ARBA" id="ARBA00022902"/>
    </source>
</evidence>
<evidence type="ECO:0000256" key="3">
    <source>
        <dbReference type="ARBA" id="ARBA00004484"/>
    </source>
</evidence>
<dbReference type="GO" id="GO:0031047">
    <property type="term" value="P:regulatory ncRNA-mediated gene silencing"/>
    <property type="evidence" value="ECO:0007669"/>
    <property type="project" value="UniProtKB-KW"/>
</dbReference>
<dbReference type="GO" id="GO:0000775">
    <property type="term" value="C:chromosome, centromeric region"/>
    <property type="evidence" value="ECO:0007669"/>
    <property type="project" value="UniProtKB-SubCell"/>
</dbReference>
<evidence type="ECO:0000256" key="9">
    <source>
        <dbReference type="ARBA" id="ARBA00004624"/>
    </source>
</evidence>
<dbReference type="CDD" id="cd22506">
    <property type="entry name" value="KH_I_FMR1_rpt1"/>
    <property type="match status" value="1"/>
</dbReference>
<dbReference type="GO" id="GO:0030426">
    <property type="term" value="C:growth cone"/>
    <property type="evidence" value="ECO:0007669"/>
    <property type="project" value="UniProtKB-SubCell"/>
</dbReference>
<evidence type="ECO:0000256" key="24">
    <source>
        <dbReference type="ARBA" id="ARBA00022845"/>
    </source>
</evidence>
<reference evidence="44 45" key="1">
    <citation type="submission" date="2017-12" db="EMBL/GenBank/DDBJ databases">
        <title>High-resolution comparative analysis of great ape genomes.</title>
        <authorList>
            <person name="Pollen A."/>
            <person name="Hastie A."/>
            <person name="Hormozdiari F."/>
            <person name="Dougherty M."/>
            <person name="Liu R."/>
            <person name="Chaisson M."/>
            <person name="Hoppe E."/>
            <person name="Hill C."/>
            <person name="Pang A."/>
            <person name="Hillier L."/>
            <person name="Baker C."/>
            <person name="Armstrong J."/>
            <person name="Shendure J."/>
            <person name="Paten B."/>
            <person name="Wilson R."/>
            <person name="Chao H."/>
            <person name="Schneider V."/>
            <person name="Ventura M."/>
            <person name="Kronenberg Z."/>
            <person name="Murali S."/>
            <person name="Gordon D."/>
            <person name="Cantsilieris S."/>
            <person name="Munson K."/>
            <person name="Nelson B."/>
            <person name="Raja A."/>
            <person name="Underwood J."/>
            <person name="Diekhans M."/>
            <person name="Fiddes I."/>
            <person name="Haussler D."/>
            <person name="Eichler E."/>
        </authorList>
    </citation>
    <scope>NUCLEOTIDE SEQUENCE [LARGE SCALE GENOMIC DNA]</scope>
    <source>
        <strain evidence="44">Yerkes chimp pedigree #C0471</strain>
    </source>
</reference>
<protein>
    <recommendedName>
        <fullName evidence="39">Fragile X messenger ribonucleoprotein 1</fullName>
    </recommendedName>
    <alternativeName>
        <fullName evidence="40">Fragile X messenger ribonucleoprotein</fullName>
    </alternativeName>
</protein>
<keyword evidence="13" id="KW-1003">Cell membrane</keyword>
<evidence type="ECO:0000256" key="17">
    <source>
        <dbReference type="ARBA" id="ARBA00022553"/>
    </source>
</evidence>
<dbReference type="InterPro" id="IPR032196">
    <property type="entry name" value="FMR1_C2"/>
</dbReference>
<evidence type="ECO:0000256" key="16">
    <source>
        <dbReference type="ARBA" id="ARBA00022491"/>
    </source>
</evidence>
<dbReference type="Pfam" id="PF05641">
    <property type="entry name" value="Agenet"/>
    <property type="match status" value="1"/>
</dbReference>
<dbReference type="GO" id="GO:0051028">
    <property type="term" value="P:mRNA transport"/>
    <property type="evidence" value="ECO:0007669"/>
    <property type="project" value="UniProtKB-KW"/>
</dbReference>
<evidence type="ECO:0000256" key="30">
    <source>
        <dbReference type="ARBA" id="ARBA00023158"/>
    </source>
</evidence>
<dbReference type="Pfam" id="PF17904">
    <property type="entry name" value="KH_9"/>
    <property type="match status" value="1"/>
</dbReference>
<evidence type="ECO:0000259" key="43">
    <source>
        <dbReference type="PROSITE" id="PS51641"/>
    </source>
</evidence>
<keyword evidence="33" id="KW-0539">Nucleus</keyword>
<keyword evidence="34" id="KW-0966">Cell projection</keyword>
<keyword evidence="20" id="KW-0677">Repeat</keyword>
<evidence type="ECO:0000256" key="29">
    <source>
        <dbReference type="ARBA" id="ARBA00023136"/>
    </source>
</evidence>
<dbReference type="InterPro" id="IPR022034">
    <property type="entry name" value="FMR1-like_C_core"/>
</dbReference>
<evidence type="ECO:0000256" key="28">
    <source>
        <dbReference type="ARBA" id="ARBA00023018"/>
    </source>
</evidence>
<evidence type="ECO:0000256" key="42">
    <source>
        <dbReference type="SAM" id="MobiDB-lite"/>
    </source>
</evidence>
<organism evidence="44 45">
    <name type="scientific">Pan troglodytes</name>
    <name type="common">Chimpanzee</name>
    <dbReference type="NCBI Taxonomy" id="9598"/>
    <lineage>
        <taxon>Eukaryota</taxon>
        <taxon>Metazoa</taxon>
        <taxon>Chordata</taxon>
        <taxon>Craniata</taxon>
        <taxon>Vertebrata</taxon>
        <taxon>Euteleostomi</taxon>
        <taxon>Mammalia</taxon>
        <taxon>Eutheria</taxon>
        <taxon>Euarchontoglires</taxon>
        <taxon>Primates</taxon>
        <taxon>Haplorrhini</taxon>
        <taxon>Catarrhini</taxon>
        <taxon>Hominidae</taxon>
        <taxon>Pan</taxon>
    </lineage>
</organism>